<comment type="similarity">
    <text evidence="2">Belongs to the truncated hemoglobin family. Group I subfamily.</text>
</comment>
<evidence type="ECO:0000256" key="5">
    <source>
        <dbReference type="ARBA" id="ARBA00022621"/>
    </source>
</evidence>
<dbReference type="EMBL" id="FNYR01000006">
    <property type="protein sequence ID" value="SEI70939.1"/>
    <property type="molecule type" value="Genomic_DNA"/>
</dbReference>
<dbReference type="InterPro" id="IPR001486">
    <property type="entry name" value="Hemoglobin_trunc"/>
</dbReference>
<keyword evidence="5" id="KW-0561">Oxygen transport</keyword>
<accession>A0A1H6SSP1</accession>
<keyword evidence="9" id="KW-1185">Reference proteome</keyword>
<keyword evidence="6" id="KW-0479">Metal-binding</keyword>
<reference evidence="8 9" key="1">
    <citation type="submission" date="2016-10" db="EMBL/GenBank/DDBJ databases">
        <authorList>
            <person name="de Groot N.N."/>
        </authorList>
    </citation>
    <scope>NUCLEOTIDE SEQUENCE [LARGE SCALE GENOMIC DNA]</scope>
    <source>
        <strain evidence="8 9">DSM 22187</strain>
    </source>
</reference>
<dbReference type="GO" id="GO:0046872">
    <property type="term" value="F:metal ion binding"/>
    <property type="evidence" value="ECO:0007669"/>
    <property type="project" value="UniProtKB-KW"/>
</dbReference>
<keyword evidence="3" id="KW-0813">Transport</keyword>
<organism evidence="8 9">
    <name type="scientific">Halohasta litchfieldiae</name>
    <dbReference type="NCBI Taxonomy" id="1073996"/>
    <lineage>
        <taxon>Archaea</taxon>
        <taxon>Methanobacteriati</taxon>
        <taxon>Methanobacteriota</taxon>
        <taxon>Stenosarchaea group</taxon>
        <taxon>Halobacteria</taxon>
        <taxon>Halobacteriales</taxon>
        <taxon>Haloferacaceae</taxon>
        <taxon>Halohasta</taxon>
    </lineage>
</organism>
<dbReference type="PROSITE" id="PS01213">
    <property type="entry name" value="GLOBIN_FAM_2"/>
    <property type="match status" value="1"/>
</dbReference>
<evidence type="ECO:0000256" key="6">
    <source>
        <dbReference type="ARBA" id="ARBA00022723"/>
    </source>
</evidence>
<dbReference type="InterPro" id="IPR009050">
    <property type="entry name" value="Globin-like_sf"/>
</dbReference>
<evidence type="ECO:0000256" key="4">
    <source>
        <dbReference type="ARBA" id="ARBA00022617"/>
    </source>
</evidence>
<dbReference type="InterPro" id="IPR019795">
    <property type="entry name" value="Globin_bac-like_CS"/>
</dbReference>
<dbReference type="OrthoDB" id="313164at2157"/>
<dbReference type="Gene3D" id="1.10.490.10">
    <property type="entry name" value="Globins"/>
    <property type="match status" value="1"/>
</dbReference>
<dbReference type="GO" id="GO:0019825">
    <property type="term" value="F:oxygen binding"/>
    <property type="evidence" value="ECO:0007669"/>
    <property type="project" value="InterPro"/>
</dbReference>
<dbReference type="CDD" id="cd00454">
    <property type="entry name" value="TrHb1_N"/>
    <property type="match status" value="1"/>
</dbReference>
<dbReference type="InterPro" id="IPR012292">
    <property type="entry name" value="Globin/Proto"/>
</dbReference>
<protein>
    <submittedName>
        <fullName evidence="8">Hemoglobin</fullName>
    </submittedName>
</protein>
<dbReference type="GO" id="GO:0020037">
    <property type="term" value="F:heme binding"/>
    <property type="evidence" value="ECO:0007669"/>
    <property type="project" value="InterPro"/>
</dbReference>
<comment type="cofactor">
    <cofactor evidence="1">
        <name>heme</name>
        <dbReference type="ChEBI" id="CHEBI:30413"/>
    </cofactor>
</comment>
<accession>A0A2H4PXW0</accession>
<dbReference type="STRING" id="1073996.SAMN05444271_10653"/>
<evidence type="ECO:0000313" key="8">
    <source>
        <dbReference type="EMBL" id="SEI70939.1"/>
    </source>
</evidence>
<evidence type="ECO:0000256" key="3">
    <source>
        <dbReference type="ARBA" id="ARBA00022448"/>
    </source>
</evidence>
<dbReference type="KEGG" id="hae:halTADL_0122"/>
<dbReference type="PIRSF" id="PIRSF002030">
    <property type="entry name" value="Globin_Protozoa/Cyanobacteria"/>
    <property type="match status" value="1"/>
</dbReference>
<dbReference type="SUPFAM" id="SSF46458">
    <property type="entry name" value="Globin-like"/>
    <property type="match status" value="1"/>
</dbReference>
<dbReference type="RefSeq" id="WP_089671510.1">
    <property type="nucleotide sequence ID" value="NZ_CP024845.1"/>
</dbReference>
<keyword evidence="4" id="KW-0349">Heme</keyword>
<evidence type="ECO:0000256" key="7">
    <source>
        <dbReference type="ARBA" id="ARBA00023004"/>
    </source>
</evidence>
<gene>
    <name evidence="8" type="ORF">SAMN05444271_10653</name>
</gene>
<dbReference type="Proteomes" id="UP000198888">
    <property type="component" value="Unassembled WGS sequence"/>
</dbReference>
<dbReference type="InterPro" id="IPR016339">
    <property type="entry name" value="Hemoglobin_trunc_I"/>
</dbReference>
<keyword evidence="7" id="KW-0408">Iron</keyword>
<proteinExistence type="inferred from homology"/>
<evidence type="ECO:0000256" key="1">
    <source>
        <dbReference type="ARBA" id="ARBA00001971"/>
    </source>
</evidence>
<dbReference type="AlphaFoldDB" id="A0A1H6SSP1"/>
<name>A0A1H6SSP1_9EURY</name>
<dbReference type="GO" id="GO:0005344">
    <property type="term" value="F:oxygen carrier activity"/>
    <property type="evidence" value="ECO:0007669"/>
    <property type="project" value="UniProtKB-KW"/>
</dbReference>
<evidence type="ECO:0000313" key="9">
    <source>
        <dbReference type="Proteomes" id="UP000198888"/>
    </source>
</evidence>
<dbReference type="GeneID" id="35000956"/>
<sequence>MSESVYAAIGGQETIEAVVTDFYQMVCYDHQLNQYFDETDMDSLRDHQIEFLSMVTGGPVDYSGAEMREAHAEFDIIQAEFTLITEYLQRALAQNGVSETNVDKILSTVATFEAAILDQ</sequence>
<evidence type="ECO:0000256" key="2">
    <source>
        <dbReference type="ARBA" id="ARBA00009660"/>
    </source>
</evidence>
<dbReference type="Pfam" id="PF01152">
    <property type="entry name" value="Bac_globin"/>
    <property type="match status" value="1"/>
</dbReference>